<dbReference type="AlphaFoldDB" id="A0AAV3NPI8"/>
<dbReference type="Proteomes" id="UP001454036">
    <property type="component" value="Unassembled WGS sequence"/>
</dbReference>
<gene>
    <name evidence="1" type="ORF">LIER_02036</name>
</gene>
<name>A0AAV3NPI8_LITER</name>
<organism evidence="1 2">
    <name type="scientific">Lithospermum erythrorhizon</name>
    <name type="common">Purple gromwell</name>
    <name type="synonym">Lithospermum officinale var. erythrorhizon</name>
    <dbReference type="NCBI Taxonomy" id="34254"/>
    <lineage>
        <taxon>Eukaryota</taxon>
        <taxon>Viridiplantae</taxon>
        <taxon>Streptophyta</taxon>
        <taxon>Embryophyta</taxon>
        <taxon>Tracheophyta</taxon>
        <taxon>Spermatophyta</taxon>
        <taxon>Magnoliopsida</taxon>
        <taxon>eudicotyledons</taxon>
        <taxon>Gunneridae</taxon>
        <taxon>Pentapetalae</taxon>
        <taxon>asterids</taxon>
        <taxon>lamiids</taxon>
        <taxon>Boraginales</taxon>
        <taxon>Boraginaceae</taxon>
        <taxon>Boraginoideae</taxon>
        <taxon>Lithospermeae</taxon>
        <taxon>Lithospermum</taxon>
    </lineage>
</organism>
<keyword evidence="2" id="KW-1185">Reference proteome</keyword>
<evidence type="ECO:0000313" key="2">
    <source>
        <dbReference type="Proteomes" id="UP001454036"/>
    </source>
</evidence>
<reference evidence="1 2" key="1">
    <citation type="submission" date="2024-01" db="EMBL/GenBank/DDBJ databases">
        <title>The complete chloroplast genome sequence of Lithospermum erythrorhizon: insights into the phylogenetic relationship among Boraginaceae species and the maternal lineages of purple gromwells.</title>
        <authorList>
            <person name="Okada T."/>
            <person name="Watanabe K."/>
        </authorList>
    </citation>
    <scope>NUCLEOTIDE SEQUENCE [LARGE SCALE GENOMIC DNA]</scope>
</reference>
<accession>A0AAV3NPI8</accession>
<sequence length="117" mass="13474">MANLQACYRDLEMTSAGDLERTTQALQKEKNVPLASSEAEAKSARAEYAMKTIHDFFRRPTNQKKVGLEYAAYLTHVFTHRKVEFPDLVRIYEVEQDTYPIWYEGLSLNPPAADEDE</sequence>
<dbReference type="EMBL" id="BAABME010000212">
    <property type="protein sequence ID" value="GAA0140741.1"/>
    <property type="molecule type" value="Genomic_DNA"/>
</dbReference>
<comment type="caution">
    <text evidence="1">The sequence shown here is derived from an EMBL/GenBank/DDBJ whole genome shotgun (WGS) entry which is preliminary data.</text>
</comment>
<evidence type="ECO:0000313" key="1">
    <source>
        <dbReference type="EMBL" id="GAA0140741.1"/>
    </source>
</evidence>
<protein>
    <submittedName>
        <fullName evidence="1">Uncharacterized protein</fullName>
    </submittedName>
</protein>
<proteinExistence type="predicted"/>